<evidence type="ECO:0000313" key="2">
    <source>
        <dbReference type="Proteomes" id="UP000249794"/>
    </source>
</evidence>
<reference evidence="2" key="1">
    <citation type="submission" date="2018-04" db="EMBL/GenBank/DDBJ databases">
        <authorList>
            <person name="Cornet L."/>
        </authorList>
    </citation>
    <scope>NUCLEOTIDE SEQUENCE [LARGE SCALE GENOMIC DNA]</scope>
</reference>
<reference evidence="1 2" key="2">
    <citation type="submission" date="2018-06" db="EMBL/GenBank/DDBJ databases">
        <title>Metagenomic assembly of (sub)arctic Cyanobacteria and their associated microbiome from non-axenic cultures.</title>
        <authorList>
            <person name="Baurain D."/>
        </authorList>
    </citation>
    <scope>NUCLEOTIDE SEQUENCE [LARGE SCALE GENOMIC DNA]</scope>
    <source>
        <strain evidence="1">ULC027bin1</strain>
    </source>
</reference>
<dbReference type="AlphaFoldDB" id="A0A2W4XSD5"/>
<organism evidence="1 2">
    <name type="scientific">Phormidesmis priestleyi</name>
    <dbReference type="NCBI Taxonomy" id="268141"/>
    <lineage>
        <taxon>Bacteria</taxon>
        <taxon>Bacillati</taxon>
        <taxon>Cyanobacteriota</taxon>
        <taxon>Cyanophyceae</taxon>
        <taxon>Leptolyngbyales</taxon>
        <taxon>Leptolyngbyaceae</taxon>
        <taxon>Phormidesmis</taxon>
    </lineage>
</organism>
<protein>
    <submittedName>
        <fullName evidence="1">Uncharacterized protein</fullName>
    </submittedName>
</protein>
<evidence type="ECO:0000313" key="1">
    <source>
        <dbReference type="EMBL" id="PZO57329.1"/>
    </source>
</evidence>
<proteinExistence type="predicted"/>
<sequence>MNAHLKPGTFVRLKNQPSDLPDFVLERYLGTSCWIRQQAWGQTVHWKVSASSLVAYSVSPS</sequence>
<accession>A0A2W4XSD5</accession>
<name>A0A2W4XSD5_9CYAN</name>
<comment type="caution">
    <text evidence="1">The sequence shown here is derived from an EMBL/GenBank/DDBJ whole genome shotgun (WGS) entry which is preliminary data.</text>
</comment>
<dbReference type="Proteomes" id="UP000249794">
    <property type="component" value="Unassembled WGS sequence"/>
</dbReference>
<gene>
    <name evidence="1" type="ORF">DCF15_07235</name>
</gene>
<dbReference type="EMBL" id="QBMP01000053">
    <property type="protein sequence ID" value="PZO57329.1"/>
    <property type="molecule type" value="Genomic_DNA"/>
</dbReference>